<name>A0A813F8I6_POLGL</name>
<dbReference type="EMBL" id="CAJNNV010024345">
    <property type="protein sequence ID" value="CAE8609540.1"/>
    <property type="molecule type" value="Genomic_DNA"/>
</dbReference>
<feature type="non-terminal residue" evidence="1">
    <location>
        <position position="1"/>
    </location>
</feature>
<protein>
    <recommendedName>
        <fullName evidence="3">KIF-binding protein</fullName>
    </recommendedName>
</protein>
<accession>A0A813F8I6</accession>
<feature type="non-terminal residue" evidence="1">
    <location>
        <position position="291"/>
    </location>
</feature>
<comment type="caution">
    <text evidence="1">The sequence shown here is derived from an EMBL/GenBank/DDBJ whole genome shotgun (WGS) entry which is preliminary data.</text>
</comment>
<keyword evidence="2" id="KW-1185">Reference proteome</keyword>
<evidence type="ECO:0008006" key="3">
    <source>
        <dbReference type="Google" id="ProtNLM"/>
    </source>
</evidence>
<dbReference type="GO" id="GO:0060271">
    <property type="term" value="P:cilium assembly"/>
    <property type="evidence" value="ECO:0007669"/>
    <property type="project" value="TreeGrafter"/>
</dbReference>
<organism evidence="1 2">
    <name type="scientific">Polarella glacialis</name>
    <name type="common">Dinoflagellate</name>
    <dbReference type="NCBI Taxonomy" id="89957"/>
    <lineage>
        <taxon>Eukaryota</taxon>
        <taxon>Sar</taxon>
        <taxon>Alveolata</taxon>
        <taxon>Dinophyceae</taxon>
        <taxon>Suessiales</taxon>
        <taxon>Suessiaceae</taxon>
        <taxon>Polarella</taxon>
    </lineage>
</organism>
<dbReference type="PANTHER" id="PTHR33487:SF1">
    <property type="entry name" value="CILIA- AND FLAGELLA-ASSOCIATED PROTEIN 54"/>
    <property type="match status" value="1"/>
</dbReference>
<dbReference type="Proteomes" id="UP000654075">
    <property type="component" value="Unassembled WGS sequence"/>
</dbReference>
<evidence type="ECO:0000313" key="2">
    <source>
        <dbReference type="Proteomes" id="UP000654075"/>
    </source>
</evidence>
<proteinExistence type="predicted"/>
<sequence>ANTQRYLAEAKTTFDTEQKKLPRKLLRQLALQGELSEPEKLFKKRSSYYEDVVKRQQRVHGAWMTLLESLDASHSLVVRAVPAAMEQLRKSRLLLAEFLHDRNMFSLAVQRDQIKGFEKTGKERALRLASTALVSSYRKAVELLRKRQMSDQVVQGLHELGNLLWLEGDPAGARSSWSDAVDTAYQYVYAIKNWQKCAETAVTPPQDAKRAEIMLLTVAILAKHARLTTPKDTNGHLNAALFASEILEAVLTSALPHPSRRELFAPDKYRLREIFFGLRETRMILPPNSVY</sequence>
<reference evidence="1" key="1">
    <citation type="submission" date="2021-02" db="EMBL/GenBank/DDBJ databases">
        <authorList>
            <person name="Dougan E. K."/>
            <person name="Rhodes N."/>
            <person name="Thang M."/>
            <person name="Chan C."/>
        </authorList>
    </citation>
    <scope>NUCLEOTIDE SEQUENCE</scope>
</reference>
<dbReference type="OrthoDB" id="347018at2759"/>
<dbReference type="AlphaFoldDB" id="A0A813F8I6"/>
<gene>
    <name evidence="1" type="ORF">PGLA1383_LOCUS27372</name>
</gene>
<dbReference type="PANTHER" id="PTHR33487">
    <property type="entry name" value="CILIA- AND FLAGELLA-ASSOCIATED PROTEIN 54"/>
    <property type="match status" value="1"/>
</dbReference>
<evidence type="ECO:0000313" key="1">
    <source>
        <dbReference type="EMBL" id="CAE8609540.1"/>
    </source>
</evidence>